<evidence type="ECO:0000313" key="7">
    <source>
        <dbReference type="EMBL" id="EEC58301.1"/>
    </source>
</evidence>
<comment type="catalytic activity">
    <reaction evidence="1">
        <text>ATP + protein L-histidine = ADP + protein N-phospho-L-histidine.</text>
        <dbReference type="EC" id="2.7.13.3"/>
    </reaction>
</comment>
<reference evidence="7 8" key="2">
    <citation type="submission" date="2008-11" db="EMBL/GenBank/DDBJ databases">
        <authorList>
            <person name="Fulton L."/>
            <person name="Clifton S."/>
            <person name="Fulton B."/>
            <person name="Xu J."/>
            <person name="Minx P."/>
            <person name="Pepin K.H."/>
            <person name="Johnson M."/>
            <person name="Bhonagiri V."/>
            <person name="Nash W.E."/>
            <person name="Mardis E.R."/>
            <person name="Wilson R.K."/>
        </authorList>
    </citation>
    <scope>NUCLEOTIDE SEQUENCE [LARGE SCALE GENOMIC DNA]</scope>
    <source>
        <strain evidence="7 8">ATCC 43243</strain>
    </source>
</reference>
<dbReference type="Pfam" id="PF02518">
    <property type="entry name" value="HATPase_c"/>
    <property type="match status" value="1"/>
</dbReference>
<dbReference type="PRINTS" id="PR00344">
    <property type="entry name" value="BCTRLSENSOR"/>
</dbReference>
<keyword evidence="4" id="KW-0808">Transferase</keyword>
<keyword evidence="4" id="KW-0418">Kinase</keyword>
<dbReference type="EC" id="2.7.13.3" evidence="2"/>
<keyword evidence="8" id="KW-1185">Reference proteome</keyword>
<accession>B7AP27</accession>
<evidence type="ECO:0000256" key="3">
    <source>
        <dbReference type="ARBA" id="ARBA00022553"/>
    </source>
</evidence>
<dbReference type="Proteomes" id="UP000003136">
    <property type="component" value="Unassembled WGS sequence"/>
</dbReference>
<sequence>MPFSDNDNKLINKMKTEAPEFYDLFMRTCNIYECQASSASHDILNHITVLHGTLQVLEHRSNDIKHDPVWMNFSKALHSLIDYINTTSELRYSRHCNKSYFDILDILWNIPLNLDDMFETIGETHSRNYRLDFPEQFPLVYADCDRINSALLAIARNAVEATDEGDDIIISASLDDNVLSVVVTDYGCGFSEDALSHVFHAFESEKTGHAGVGLAIARAVASAHGGSVSITPLATGTSVTFSFRI</sequence>
<feature type="domain" description="Histidine kinase" evidence="6">
    <location>
        <begin position="38"/>
        <end position="245"/>
    </location>
</feature>
<evidence type="ECO:0000256" key="5">
    <source>
        <dbReference type="ARBA" id="ARBA00023012"/>
    </source>
</evidence>
<dbReference type="SMART" id="SM00387">
    <property type="entry name" value="HATPase_c"/>
    <property type="match status" value="1"/>
</dbReference>
<dbReference type="GO" id="GO:0000155">
    <property type="term" value="F:phosphorelay sensor kinase activity"/>
    <property type="evidence" value="ECO:0007669"/>
    <property type="project" value="TreeGrafter"/>
</dbReference>
<dbReference type="Gene3D" id="3.30.565.10">
    <property type="entry name" value="Histidine kinase-like ATPase, C-terminal domain"/>
    <property type="match status" value="1"/>
</dbReference>
<dbReference type="SUPFAM" id="SSF55874">
    <property type="entry name" value="ATPase domain of HSP90 chaperone/DNA topoisomerase II/histidine kinase"/>
    <property type="match status" value="1"/>
</dbReference>
<evidence type="ECO:0000259" key="6">
    <source>
        <dbReference type="PROSITE" id="PS50109"/>
    </source>
</evidence>
<dbReference type="PROSITE" id="PS50109">
    <property type="entry name" value="HIS_KIN"/>
    <property type="match status" value="1"/>
</dbReference>
<evidence type="ECO:0000313" key="8">
    <source>
        <dbReference type="Proteomes" id="UP000003136"/>
    </source>
</evidence>
<protein>
    <recommendedName>
        <fullName evidence="2">histidine kinase</fullName>
        <ecNumber evidence="2">2.7.13.3</ecNumber>
    </recommendedName>
</protein>
<evidence type="ECO:0000256" key="4">
    <source>
        <dbReference type="ARBA" id="ARBA00022777"/>
    </source>
</evidence>
<dbReference type="InterPro" id="IPR003594">
    <property type="entry name" value="HATPase_dom"/>
</dbReference>
<keyword evidence="3" id="KW-0597">Phosphoprotein</keyword>
<dbReference type="PANTHER" id="PTHR43547">
    <property type="entry name" value="TWO-COMPONENT HISTIDINE KINASE"/>
    <property type="match status" value="1"/>
</dbReference>
<dbReference type="InterPro" id="IPR005467">
    <property type="entry name" value="His_kinase_dom"/>
</dbReference>
<proteinExistence type="predicted"/>
<gene>
    <name evidence="7" type="ORF">BACPEC_00431</name>
</gene>
<dbReference type="InterPro" id="IPR036890">
    <property type="entry name" value="HATPase_C_sf"/>
</dbReference>
<dbReference type="EMBL" id="ABVQ01000034">
    <property type="protein sequence ID" value="EEC58301.1"/>
    <property type="molecule type" value="Genomic_DNA"/>
</dbReference>
<dbReference type="HOGENOM" id="CLU_1131826_0_0_9"/>
<organism evidence="7 8">
    <name type="scientific">[Bacteroides] pectinophilus ATCC 43243</name>
    <dbReference type="NCBI Taxonomy" id="483218"/>
    <lineage>
        <taxon>Bacteria</taxon>
        <taxon>Bacillati</taxon>
        <taxon>Bacillota</taxon>
        <taxon>Clostridia</taxon>
        <taxon>Eubacteriales</taxon>
    </lineage>
</organism>
<dbReference type="PANTHER" id="PTHR43547:SF2">
    <property type="entry name" value="HYBRID SIGNAL TRANSDUCTION HISTIDINE KINASE C"/>
    <property type="match status" value="1"/>
</dbReference>
<reference evidence="7 8" key="1">
    <citation type="submission" date="2008-11" db="EMBL/GenBank/DDBJ databases">
        <title>Draft genome sequence of Bacteroides pectinophilus (ATCC 43243).</title>
        <authorList>
            <person name="Sudarsanam P."/>
            <person name="Ley R."/>
            <person name="Guruge J."/>
            <person name="Turnbaugh P.J."/>
            <person name="Mahowald M."/>
            <person name="Liep D."/>
            <person name="Gordon J."/>
        </authorList>
    </citation>
    <scope>NUCLEOTIDE SEQUENCE [LARGE SCALE GENOMIC DNA]</scope>
    <source>
        <strain evidence="7 8">ATCC 43243</strain>
    </source>
</reference>
<dbReference type="STRING" id="483218.BACPEC_00431"/>
<dbReference type="AlphaFoldDB" id="B7AP27"/>
<keyword evidence="5" id="KW-0902">Two-component regulatory system</keyword>
<dbReference type="InterPro" id="IPR004358">
    <property type="entry name" value="Sig_transdc_His_kin-like_C"/>
</dbReference>
<evidence type="ECO:0000256" key="1">
    <source>
        <dbReference type="ARBA" id="ARBA00000085"/>
    </source>
</evidence>
<dbReference type="eggNOG" id="COG5002">
    <property type="taxonomic scope" value="Bacteria"/>
</dbReference>
<evidence type="ECO:0000256" key="2">
    <source>
        <dbReference type="ARBA" id="ARBA00012438"/>
    </source>
</evidence>
<name>B7AP27_9FIRM</name>